<evidence type="ECO:0000313" key="3">
    <source>
        <dbReference type="Proteomes" id="UP000078486"/>
    </source>
</evidence>
<sequence>MALKDAIAKKRQQEAEAGIRHNPEIDAKIDKFIQENPELHAKISAYSHDELVRKRIYDIMRTNEQRQGFREEVRQYVEANPDIKQEVERRMKRIPEAQREGAFTRIARSAIATAGMRQGQTAAAGNPY</sequence>
<reference evidence="2 3" key="1">
    <citation type="submission" date="2016-01" db="EMBL/GenBank/DDBJ databases">
        <title>High potential of lignocellulose degradation of a new Verrucomicrobia species.</title>
        <authorList>
            <person name="Wang Y."/>
            <person name="Shi Y."/>
            <person name="Qiu Z."/>
            <person name="Liu S."/>
            <person name="Yang H."/>
        </authorList>
    </citation>
    <scope>NUCLEOTIDE SEQUENCE [LARGE SCALE GENOMIC DNA]</scope>
    <source>
        <strain evidence="2 3">TSB47</strain>
    </source>
</reference>
<dbReference type="RefSeq" id="WP_068770059.1">
    <property type="nucleotide sequence ID" value="NZ_CP109796.1"/>
</dbReference>
<name>A0A178IJG9_9BACT</name>
<proteinExistence type="predicted"/>
<dbReference type="STRING" id="1184151.AW736_09525"/>
<protein>
    <submittedName>
        <fullName evidence="2">Uncharacterized protein</fullName>
    </submittedName>
</protein>
<feature type="region of interest" description="Disordered" evidence="1">
    <location>
        <begin position="1"/>
        <end position="22"/>
    </location>
</feature>
<accession>A0A178IJG9</accession>
<dbReference type="AlphaFoldDB" id="A0A178IJG9"/>
<comment type="caution">
    <text evidence="2">The sequence shown here is derived from an EMBL/GenBank/DDBJ whole genome shotgun (WGS) entry which is preliminary data.</text>
</comment>
<evidence type="ECO:0000256" key="1">
    <source>
        <dbReference type="SAM" id="MobiDB-lite"/>
    </source>
</evidence>
<dbReference type="Proteomes" id="UP000078486">
    <property type="component" value="Unassembled WGS sequence"/>
</dbReference>
<keyword evidence="3" id="KW-1185">Reference proteome</keyword>
<dbReference type="EMBL" id="LRRQ01000075">
    <property type="protein sequence ID" value="OAM90022.1"/>
    <property type="molecule type" value="Genomic_DNA"/>
</dbReference>
<evidence type="ECO:0000313" key="2">
    <source>
        <dbReference type="EMBL" id="OAM90022.1"/>
    </source>
</evidence>
<gene>
    <name evidence="2" type="ORF">AW736_09525</name>
</gene>
<organism evidence="2 3">
    <name type="scientific">Termitidicoccus mucosus</name>
    <dbReference type="NCBI Taxonomy" id="1184151"/>
    <lineage>
        <taxon>Bacteria</taxon>
        <taxon>Pseudomonadati</taxon>
        <taxon>Verrucomicrobiota</taxon>
        <taxon>Opitutia</taxon>
        <taxon>Opitutales</taxon>
        <taxon>Opitutaceae</taxon>
        <taxon>Termitidicoccus</taxon>
    </lineage>
</organism>